<keyword evidence="1" id="KW-0472">Membrane</keyword>
<keyword evidence="1" id="KW-0812">Transmembrane</keyword>
<organism evidence="2">
    <name type="scientific">marine metagenome</name>
    <dbReference type="NCBI Taxonomy" id="408172"/>
    <lineage>
        <taxon>unclassified sequences</taxon>
        <taxon>metagenomes</taxon>
        <taxon>ecological metagenomes</taxon>
    </lineage>
</organism>
<evidence type="ECO:0000256" key="1">
    <source>
        <dbReference type="SAM" id="Phobius"/>
    </source>
</evidence>
<sequence>MTTYTRTILAISIVFLFASKTSLFAEVDGDTSFGLIWALIGIVFPSLLLICFGIGVYLWLKRRKISRLKIQRQIDDEENLNITMLHEPFSYNRKIASIYPDGGRNTQEKQLEDLERSALGDLERVYRLDDNELRQSYVLIANLVKNYVSEKYGIKMKHLTTTHILESLPNGPTDLVADHVGEILRGCNMIEFSHYRPLQTDLKDIYMSTKEFLENQLEDNKDAEI</sequence>
<accession>A0A382KBD5</accession>
<evidence type="ECO:0000313" key="2">
    <source>
        <dbReference type="EMBL" id="SVC20041.1"/>
    </source>
</evidence>
<dbReference type="AlphaFoldDB" id="A0A382KBD5"/>
<gene>
    <name evidence="2" type="ORF">METZ01_LOCUS272895</name>
</gene>
<feature type="transmembrane region" description="Helical" evidence="1">
    <location>
        <begin position="35"/>
        <end position="60"/>
    </location>
</feature>
<name>A0A382KBD5_9ZZZZ</name>
<proteinExistence type="predicted"/>
<evidence type="ECO:0008006" key="3">
    <source>
        <dbReference type="Google" id="ProtNLM"/>
    </source>
</evidence>
<dbReference type="EMBL" id="UINC01078707">
    <property type="protein sequence ID" value="SVC20041.1"/>
    <property type="molecule type" value="Genomic_DNA"/>
</dbReference>
<reference evidence="2" key="1">
    <citation type="submission" date="2018-05" db="EMBL/GenBank/DDBJ databases">
        <authorList>
            <person name="Lanie J.A."/>
            <person name="Ng W.-L."/>
            <person name="Kazmierczak K.M."/>
            <person name="Andrzejewski T.M."/>
            <person name="Davidsen T.M."/>
            <person name="Wayne K.J."/>
            <person name="Tettelin H."/>
            <person name="Glass J.I."/>
            <person name="Rusch D."/>
            <person name="Podicherti R."/>
            <person name="Tsui H.-C.T."/>
            <person name="Winkler M.E."/>
        </authorList>
    </citation>
    <scope>NUCLEOTIDE SEQUENCE</scope>
</reference>
<protein>
    <recommendedName>
        <fullName evidence="3">DUF4129 domain-containing protein</fullName>
    </recommendedName>
</protein>
<keyword evidence="1" id="KW-1133">Transmembrane helix</keyword>